<organism evidence="2 3">
    <name type="scientific">Neisseria subflava</name>
    <dbReference type="NCBI Taxonomy" id="28449"/>
    <lineage>
        <taxon>Bacteria</taxon>
        <taxon>Pseudomonadati</taxon>
        <taxon>Pseudomonadota</taxon>
        <taxon>Betaproteobacteria</taxon>
        <taxon>Neisseriales</taxon>
        <taxon>Neisseriaceae</taxon>
        <taxon>Neisseria</taxon>
    </lineage>
</organism>
<evidence type="ECO:0000313" key="3">
    <source>
        <dbReference type="Proteomes" id="UP001057336"/>
    </source>
</evidence>
<proteinExistence type="predicted"/>
<accession>A0A9X9N773</accession>
<protein>
    <recommendedName>
        <fullName evidence="1">PurT C-terminal domain-containing protein</fullName>
    </recommendedName>
</protein>
<name>A0A9X9N773_NEISU</name>
<dbReference type="AlphaFoldDB" id="A0A9X9N773"/>
<sequence length="111" mass="12530">MVFQTASKPRLKASKPLPIIPPTEQYPRHLPRFGALRFVRTVAECRHHADAVFARVDYTNAGFRFNSNICIFGKGEVNGHRCLGVLFACDISIEKALEKVERAYAKLDVKL</sequence>
<dbReference type="Pfam" id="PF21244">
    <property type="entry name" value="PurT_C"/>
    <property type="match status" value="1"/>
</dbReference>
<evidence type="ECO:0000313" key="2">
    <source>
        <dbReference type="EMBL" id="UTG75980.1"/>
    </source>
</evidence>
<dbReference type="InterPro" id="IPR048740">
    <property type="entry name" value="PurT_C"/>
</dbReference>
<dbReference type="EMBL" id="CP073118">
    <property type="protein sequence ID" value="UTG75980.1"/>
    <property type="molecule type" value="Genomic_DNA"/>
</dbReference>
<reference evidence="2" key="1">
    <citation type="submission" date="2021-04" db="EMBL/GenBank/DDBJ databases">
        <title>Characterizing Neisseria spp. as novel respiratory pathobionts in bronchiectasis.</title>
        <authorList>
            <person name="Li L."/>
            <person name="Mac Aogain M."/>
            <person name="Xu T."/>
            <person name="Jaggi T.K."/>
            <person name="Chan L.Y."/>
            <person name="Keir H.R."/>
            <person name="Dicker A.J."/>
            <person name="Qu J."/>
            <person name="Liu Y."/>
            <person name="Chen H.S."/>
            <person name="Koh M.S."/>
            <person name="Ong T.H."/>
            <person name="Lim A.Y.H."/>
            <person name="Abisheganaden J."/>
            <person name="Low T.B."/>
            <person name="Oliver B.G."/>
            <person name="Tan N.S."/>
            <person name="Fang M."/>
            <person name="Chalmers J.D."/>
            <person name="Chotirmall S.H."/>
        </authorList>
    </citation>
    <scope>NUCLEOTIDE SEQUENCE</scope>
    <source>
        <strain evidence="2">CG0073</strain>
    </source>
</reference>
<dbReference type="InterPro" id="IPR011054">
    <property type="entry name" value="Rudment_hybrid_motif"/>
</dbReference>
<gene>
    <name evidence="2" type="ORF">KCG53_03125</name>
</gene>
<dbReference type="Proteomes" id="UP001057336">
    <property type="component" value="Chromosome"/>
</dbReference>
<feature type="domain" description="PurT C-terminal" evidence="1">
    <location>
        <begin position="65"/>
        <end position="105"/>
    </location>
</feature>
<evidence type="ECO:0000259" key="1">
    <source>
        <dbReference type="Pfam" id="PF21244"/>
    </source>
</evidence>
<dbReference type="SUPFAM" id="SSF51246">
    <property type="entry name" value="Rudiment single hybrid motif"/>
    <property type="match status" value="1"/>
</dbReference>